<organism evidence="2 3">
    <name type="scientific">Amanita thiersii Skay4041</name>
    <dbReference type="NCBI Taxonomy" id="703135"/>
    <lineage>
        <taxon>Eukaryota</taxon>
        <taxon>Fungi</taxon>
        <taxon>Dikarya</taxon>
        <taxon>Basidiomycota</taxon>
        <taxon>Agaricomycotina</taxon>
        <taxon>Agaricomycetes</taxon>
        <taxon>Agaricomycetidae</taxon>
        <taxon>Agaricales</taxon>
        <taxon>Pluteineae</taxon>
        <taxon>Amanitaceae</taxon>
        <taxon>Amanita</taxon>
    </lineage>
</organism>
<name>A0A2A9NNG8_9AGAR</name>
<sequence length="103" mass="11209">MVLEDIKESVRLLAAGLSITSPSVNITTTDNSTRSPTPRIYTHNKSVSTNLSTTRPLLCRRLQIVIPSRGSPSSSYWRRRSLETSLSESSASSNSVSPTGLED</sequence>
<feature type="region of interest" description="Disordered" evidence="1">
    <location>
        <begin position="68"/>
        <end position="103"/>
    </location>
</feature>
<feature type="compositionally biased region" description="Polar residues" evidence="1">
    <location>
        <begin position="25"/>
        <end position="36"/>
    </location>
</feature>
<evidence type="ECO:0000256" key="1">
    <source>
        <dbReference type="SAM" id="MobiDB-lite"/>
    </source>
</evidence>
<reference evidence="2 3" key="1">
    <citation type="submission" date="2014-02" db="EMBL/GenBank/DDBJ databases">
        <title>Transposable element dynamics among asymbiotic and ectomycorrhizal Amanita fungi.</title>
        <authorList>
            <consortium name="DOE Joint Genome Institute"/>
            <person name="Hess J."/>
            <person name="Skrede I."/>
            <person name="Wolfe B."/>
            <person name="LaButti K."/>
            <person name="Ohm R.A."/>
            <person name="Grigoriev I.V."/>
            <person name="Pringle A."/>
        </authorList>
    </citation>
    <scope>NUCLEOTIDE SEQUENCE [LARGE SCALE GENOMIC DNA]</scope>
    <source>
        <strain evidence="2 3">SKay4041</strain>
    </source>
</reference>
<protein>
    <submittedName>
        <fullName evidence="2">Uncharacterized protein</fullName>
    </submittedName>
</protein>
<evidence type="ECO:0000313" key="3">
    <source>
        <dbReference type="Proteomes" id="UP000242287"/>
    </source>
</evidence>
<proteinExistence type="predicted"/>
<feature type="region of interest" description="Disordered" evidence="1">
    <location>
        <begin position="25"/>
        <end position="47"/>
    </location>
</feature>
<dbReference type="Proteomes" id="UP000242287">
    <property type="component" value="Unassembled WGS sequence"/>
</dbReference>
<dbReference type="EMBL" id="KZ302036">
    <property type="protein sequence ID" value="PFH49222.1"/>
    <property type="molecule type" value="Genomic_DNA"/>
</dbReference>
<gene>
    <name evidence="2" type="ORF">AMATHDRAFT_63604</name>
</gene>
<feature type="compositionally biased region" description="Low complexity" evidence="1">
    <location>
        <begin position="83"/>
        <end position="97"/>
    </location>
</feature>
<dbReference type="AlphaFoldDB" id="A0A2A9NNG8"/>
<keyword evidence="3" id="KW-1185">Reference proteome</keyword>
<evidence type="ECO:0000313" key="2">
    <source>
        <dbReference type="EMBL" id="PFH49222.1"/>
    </source>
</evidence>
<accession>A0A2A9NNG8</accession>